<name>A0ACC3NY40_9PEZI</name>
<dbReference type="EMBL" id="JAUTXU010000003">
    <property type="protein sequence ID" value="KAK3725165.1"/>
    <property type="molecule type" value="Genomic_DNA"/>
</dbReference>
<accession>A0ACC3NY40</accession>
<proteinExistence type="predicted"/>
<gene>
    <name evidence="1" type="ORF">LTR37_000676</name>
</gene>
<sequence>MAQLKDSDEKKPKVLSLFGGDEGWDAEDWTASDDRSYLEYKEDTARFYGTLDIKTLGGAGFASQRTTGDERKWDLSEYAGIRLTIAEEKRYTFILKDTLQPPNVETAREQATISWECDFELPPQDEEKEATNHSLFIPWDSLVPTYRGKVKKDAESLDLKRIKRMSIMMRSISALSKAPPPNAISASAKKSDDRTLEAGTIEPDERQANDGFFATKLAVVKASIHLHKRTLCTLAVLLALWTTVRVGRNLDWRR</sequence>
<protein>
    <submittedName>
        <fullName evidence="1">Uncharacterized protein</fullName>
    </submittedName>
</protein>
<evidence type="ECO:0000313" key="1">
    <source>
        <dbReference type="EMBL" id="KAK3725165.1"/>
    </source>
</evidence>
<comment type="caution">
    <text evidence="1">The sequence shown here is derived from an EMBL/GenBank/DDBJ whole genome shotgun (WGS) entry which is preliminary data.</text>
</comment>
<organism evidence="1 2">
    <name type="scientific">Vermiconidia calcicola</name>
    <dbReference type="NCBI Taxonomy" id="1690605"/>
    <lineage>
        <taxon>Eukaryota</taxon>
        <taxon>Fungi</taxon>
        <taxon>Dikarya</taxon>
        <taxon>Ascomycota</taxon>
        <taxon>Pezizomycotina</taxon>
        <taxon>Dothideomycetes</taxon>
        <taxon>Dothideomycetidae</taxon>
        <taxon>Mycosphaerellales</taxon>
        <taxon>Extremaceae</taxon>
        <taxon>Vermiconidia</taxon>
    </lineage>
</organism>
<keyword evidence="2" id="KW-1185">Reference proteome</keyword>
<evidence type="ECO:0000313" key="2">
    <source>
        <dbReference type="Proteomes" id="UP001281147"/>
    </source>
</evidence>
<reference evidence="1" key="1">
    <citation type="submission" date="2023-07" db="EMBL/GenBank/DDBJ databases">
        <title>Black Yeasts Isolated from many extreme environments.</title>
        <authorList>
            <person name="Coleine C."/>
            <person name="Stajich J.E."/>
            <person name="Selbmann L."/>
        </authorList>
    </citation>
    <scope>NUCLEOTIDE SEQUENCE</scope>
    <source>
        <strain evidence="1">CCFEE 5714</strain>
    </source>
</reference>
<dbReference type="Proteomes" id="UP001281147">
    <property type="component" value="Unassembled WGS sequence"/>
</dbReference>